<evidence type="ECO:0000256" key="1">
    <source>
        <dbReference type="SAM" id="MobiDB-lite"/>
    </source>
</evidence>
<dbReference type="AlphaFoldDB" id="A0A5C3N6R0"/>
<dbReference type="PANTHER" id="PTHR38248">
    <property type="entry name" value="FUNK1 6"/>
    <property type="match status" value="1"/>
</dbReference>
<feature type="region of interest" description="Disordered" evidence="1">
    <location>
        <begin position="666"/>
        <end position="710"/>
    </location>
</feature>
<evidence type="ECO:0000313" key="4">
    <source>
        <dbReference type="Proteomes" id="UP000305948"/>
    </source>
</evidence>
<protein>
    <recommendedName>
        <fullName evidence="2">Fungal-type protein kinase domain-containing protein</fullName>
    </recommendedName>
</protein>
<keyword evidence="4" id="KW-1185">Reference proteome</keyword>
<dbReference type="EMBL" id="ML213508">
    <property type="protein sequence ID" value="TFK52735.1"/>
    <property type="molecule type" value="Genomic_DNA"/>
</dbReference>
<feature type="domain" description="Fungal-type protein kinase" evidence="2">
    <location>
        <begin position="301"/>
        <end position="543"/>
    </location>
</feature>
<dbReference type="PROSITE" id="PS00109">
    <property type="entry name" value="PROTEIN_KINASE_TYR"/>
    <property type="match status" value="1"/>
</dbReference>
<dbReference type="SUPFAM" id="SSF56112">
    <property type="entry name" value="Protein kinase-like (PK-like)"/>
    <property type="match status" value="1"/>
</dbReference>
<feature type="domain" description="Fungal-type protein kinase" evidence="2">
    <location>
        <begin position="89"/>
        <end position="166"/>
    </location>
</feature>
<sequence length="710" mass="78859">MEALQYAYDVLAKDGHLTAFRVQNTSQQKLAGAAPGNKIAPDLVLQVEESKADHWTRALAIVEVKPYDNQDPFRQDEDGLDLTLKDMKTWDKLQDYGTIAFQTLPRCYLLGFGVYGNILRFWRWDRSSVIFTSAFKYKEQSEPLLQFLYASSAFSHGSIGTDTTVVPRISNVAEKAVLGLSYDLARDTGVLQKKTRLLPDELAYESAVIVVPAGHVDASEINDILLASAGDSAGSAAVWTADDKALEQLDSAEAAIIFASSQTDARGHHPQDDPLVTVGGDSFSGGESPMAPDNATTEASEGETSERYISVGPALFTSRSLFGRGTRTWLAVRVSSPDSGRQRVEMTDLVVIKDSWRDEDRFPESAIYAKVHEAGPVFGVARARRGVDLDQGEQNSVHRTWAQRLNNFYDQDQYSPRIHQCIVLQSIGIPLSQFRSTCELVEATRDAMKGHQHLFEKLQILHRDISVNNIMISVDPKAEGGAKGFIIDLEYAAFFQDRRPASTLREITGTIYFMAIERLDEDYQGEHKSHHDLESFYWSLLYTTLCHTITNRAIRDCESIFGSQDAAGKVIFLLRRRSTLTVLNNPRLSACLHSFGGLVWESFQSKSAVQYITHRSAINSLDEELEKPGWRENDKALPIASSEAPGKEEIGRDRKCLPAVGRLMNKADSAHTARQAAVKRKARDAAGDGQNDEVKTGESSSSKRSRQRRG</sequence>
<organism evidence="3 4">
    <name type="scientific">Heliocybe sulcata</name>
    <dbReference type="NCBI Taxonomy" id="5364"/>
    <lineage>
        <taxon>Eukaryota</taxon>
        <taxon>Fungi</taxon>
        <taxon>Dikarya</taxon>
        <taxon>Basidiomycota</taxon>
        <taxon>Agaricomycotina</taxon>
        <taxon>Agaricomycetes</taxon>
        <taxon>Gloeophyllales</taxon>
        <taxon>Gloeophyllaceae</taxon>
        <taxon>Heliocybe</taxon>
    </lineage>
</organism>
<dbReference type="Gene3D" id="1.10.510.10">
    <property type="entry name" value="Transferase(Phosphotransferase) domain 1"/>
    <property type="match status" value="1"/>
</dbReference>
<dbReference type="Pfam" id="PF17667">
    <property type="entry name" value="Pkinase_fungal"/>
    <property type="match status" value="2"/>
</dbReference>
<gene>
    <name evidence="3" type="ORF">OE88DRAFT_1294286</name>
</gene>
<dbReference type="Proteomes" id="UP000305948">
    <property type="component" value="Unassembled WGS sequence"/>
</dbReference>
<name>A0A5C3N6R0_9AGAM</name>
<dbReference type="GO" id="GO:0004672">
    <property type="term" value="F:protein kinase activity"/>
    <property type="evidence" value="ECO:0007669"/>
    <property type="project" value="InterPro"/>
</dbReference>
<reference evidence="3 4" key="1">
    <citation type="journal article" date="2019" name="Nat. Ecol. Evol.">
        <title>Megaphylogeny resolves global patterns of mushroom evolution.</title>
        <authorList>
            <person name="Varga T."/>
            <person name="Krizsan K."/>
            <person name="Foldi C."/>
            <person name="Dima B."/>
            <person name="Sanchez-Garcia M."/>
            <person name="Sanchez-Ramirez S."/>
            <person name="Szollosi G.J."/>
            <person name="Szarkandi J.G."/>
            <person name="Papp V."/>
            <person name="Albert L."/>
            <person name="Andreopoulos W."/>
            <person name="Angelini C."/>
            <person name="Antonin V."/>
            <person name="Barry K.W."/>
            <person name="Bougher N.L."/>
            <person name="Buchanan P."/>
            <person name="Buyck B."/>
            <person name="Bense V."/>
            <person name="Catcheside P."/>
            <person name="Chovatia M."/>
            <person name="Cooper J."/>
            <person name="Damon W."/>
            <person name="Desjardin D."/>
            <person name="Finy P."/>
            <person name="Geml J."/>
            <person name="Haridas S."/>
            <person name="Hughes K."/>
            <person name="Justo A."/>
            <person name="Karasinski D."/>
            <person name="Kautmanova I."/>
            <person name="Kiss B."/>
            <person name="Kocsube S."/>
            <person name="Kotiranta H."/>
            <person name="LaButti K.M."/>
            <person name="Lechner B.E."/>
            <person name="Liimatainen K."/>
            <person name="Lipzen A."/>
            <person name="Lukacs Z."/>
            <person name="Mihaltcheva S."/>
            <person name="Morgado L.N."/>
            <person name="Niskanen T."/>
            <person name="Noordeloos M.E."/>
            <person name="Ohm R.A."/>
            <person name="Ortiz-Santana B."/>
            <person name="Ovrebo C."/>
            <person name="Racz N."/>
            <person name="Riley R."/>
            <person name="Savchenko A."/>
            <person name="Shiryaev A."/>
            <person name="Soop K."/>
            <person name="Spirin V."/>
            <person name="Szebenyi C."/>
            <person name="Tomsovsky M."/>
            <person name="Tulloss R.E."/>
            <person name="Uehling J."/>
            <person name="Grigoriev I.V."/>
            <person name="Vagvolgyi C."/>
            <person name="Papp T."/>
            <person name="Martin F.M."/>
            <person name="Miettinen O."/>
            <person name="Hibbett D.S."/>
            <person name="Nagy L.G."/>
        </authorList>
    </citation>
    <scope>NUCLEOTIDE SEQUENCE [LARGE SCALE GENOMIC DNA]</scope>
    <source>
        <strain evidence="3 4">OMC1185</strain>
    </source>
</reference>
<evidence type="ECO:0000259" key="2">
    <source>
        <dbReference type="Pfam" id="PF17667"/>
    </source>
</evidence>
<dbReference type="InterPro" id="IPR040976">
    <property type="entry name" value="Pkinase_fungal"/>
</dbReference>
<accession>A0A5C3N6R0</accession>
<feature type="region of interest" description="Disordered" evidence="1">
    <location>
        <begin position="632"/>
        <end position="653"/>
    </location>
</feature>
<evidence type="ECO:0000313" key="3">
    <source>
        <dbReference type="EMBL" id="TFK52735.1"/>
    </source>
</evidence>
<proteinExistence type="predicted"/>
<dbReference type="PANTHER" id="PTHR38248:SF2">
    <property type="entry name" value="FUNK1 11"/>
    <property type="match status" value="1"/>
</dbReference>
<feature type="region of interest" description="Disordered" evidence="1">
    <location>
        <begin position="261"/>
        <end position="304"/>
    </location>
</feature>
<dbReference type="InterPro" id="IPR008266">
    <property type="entry name" value="Tyr_kinase_AS"/>
</dbReference>
<dbReference type="OrthoDB" id="3270165at2759"/>
<dbReference type="InterPro" id="IPR011009">
    <property type="entry name" value="Kinase-like_dom_sf"/>
</dbReference>